<dbReference type="AlphaFoldDB" id="A0A239PPA2"/>
<gene>
    <name evidence="2" type="ORF">SAMN06297382_1126</name>
</gene>
<reference evidence="2 3" key="1">
    <citation type="submission" date="2017-07" db="EMBL/GenBank/DDBJ databases">
        <authorList>
            <person name="Sun Z.S."/>
            <person name="Albrecht U."/>
            <person name="Echele G."/>
            <person name="Lee C.C."/>
        </authorList>
    </citation>
    <scope>NUCLEOTIDE SEQUENCE [LARGE SCALE GENOMIC DNA]</scope>
    <source>
        <strain evidence="2 3">CGMCC 1.12710</strain>
    </source>
</reference>
<name>A0A239PPA2_9PROT</name>
<sequence length="158" mass="15988">MLRRYMIAAMLLASGCASAPPSGPVSTAAPSAGGEGIALGALANAGLNPGECGMILWTLDENRPAPIFRYVVGKAAEISANGALIRLAPVGAEGAAAFGVHESQTFEAPDGTTAHVEARFGLGFDRGVYLERGLVRVDAPDGWRAVAPAAGIAGCRAK</sequence>
<dbReference type="RefSeq" id="WP_089411624.1">
    <property type="nucleotide sequence ID" value="NZ_FZQA01000002.1"/>
</dbReference>
<accession>A0A239PPA2</accession>
<dbReference type="OrthoDB" id="7618985at2"/>
<dbReference type="Proteomes" id="UP000198346">
    <property type="component" value="Unassembled WGS sequence"/>
</dbReference>
<protein>
    <recommendedName>
        <fullName evidence="4">Lipoprotein</fullName>
    </recommendedName>
</protein>
<proteinExistence type="predicted"/>
<evidence type="ECO:0000256" key="1">
    <source>
        <dbReference type="SAM" id="SignalP"/>
    </source>
</evidence>
<evidence type="ECO:0000313" key="2">
    <source>
        <dbReference type="EMBL" id="SNT72095.1"/>
    </source>
</evidence>
<evidence type="ECO:0008006" key="4">
    <source>
        <dbReference type="Google" id="ProtNLM"/>
    </source>
</evidence>
<dbReference type="EMBL" id="FZQA01000002">
    <property type="protein sequence ID" value="SNT72095.1"/>
    <property type="molecule type" value="Genomic_DNA"/>
</dbReference>
<keyword evidence="1" id="KW-0732">Signal</keyword>
<feature type="signal peptide" evidence="1">
    <location>
        <begin position="1"/>
        <end position="19"/>
    </location>
</feature>
<organism evidence="2 3">
    <name type="scientific">Amphiplicatus metriothermophilus</name>
    <dbReference type="NCBI Taxonomy" id="1519374"/>
    <lineage>
        <taxon>Bacteria</taxon>
        <taxon>Pseudomonadati</taxon>
        <taxon>Pseudomonadota</taxon>
        <taxon>Alphaproteobacteria</taxon>
        <taxon>Parvularculales</taxon>
        <taxon>Parvularculaceae</taxon>
        <taxon>Amphiplicatus</taxon>
    </lineage>
</organism>
<keyword evidence="3" id="KW-1185">Reference proteome</keyword>
<dbReference type="PROSITE" id="PS51257">
    <property type="entry name" value="PROKAR_LIPOPROTEIN"/>
    <property type="match status" value="1"/>
</dbReference>
<evidence type="ECO:0000313" key="3">
    <source>
        <dbReference type="Proteomes" id="UP000198346"/>
    </source>
</evidence>
<feature type="chain" id="PRO_5012964060" description="Lipoprotein" evidence="1">
    <location>
        <begin position="20"/>
        <end position="158"/>
    </location>
</feature>